<evidence type="ECO:0000256" key="6">
    <source>
        <dbReference type="ARBA" id="ARBA00023136"/>
    </source>
</evidence>
<dbReference type="SUPFAM" id="SSF161098">
    <property type="entry name" value="MetI-like"/>
    <property type="match status" value="1"/>
</dbReference>
<feature type="transmembrane region" description="Helical" evidence="7">
    <location>
        <begin position="437"/>
        <end position="458"/>
    </location>
</feature>
<name>A0A0H5SXQ6_HERHM</name>
<feature type="transmembrane region" description="Helical" evidence="7">
    <location>
        <begin position="546"/>
        <end position="570"/>
    </location>
</feature>
<accession>A0A0H5SXQ6</accession>
<evidence type="ECO:0000256" key="3">
    <source>
        <dbReference type="ARBA" id="ARBA00022475"/>
    </source>
</evidence>
<comment type="subcellular location">
    <subcellularLocation>
        <location evidence="1 7">Cell membrane</location>
        <topology evidence="1 7">Multi-pass membrane protein</topology>
    </subcellularLocation>
</comment>
<keyword evidence="5 7" id="KW-1133">Transmembrane helix</keyword>
<gene>
    <name evidence="9" type="ORF">HHT355_1939</name>
</gene>
<dbReference type="Pfam" id="PF00528">
    <property type="entry name" value="BPD_transp_1"/>
    <property type="match status" value="1"/>
</dbReference>
<comment type="similarity">
    <text evidence="7">Belongs to the binding-protein-dependent transport system permease family.</text>
</comment>
<dbReference type="RefSeq" id="WP_242967652.1">
    <property type="nucleotide sequence ID" value="NZ_CVTD020000023.1"/>
</dbReference>
<feature type="transmembrane region" description="Helical" evidence="7">
    <location>
        <begin position="40"/>
        <end position="61"/>
    </location>
</feature>
<protein>
    <recommendedName>
        <fullName evidence="8">ABC transmembrane type-1 domain-containing protein</fullName>
    </recommendedName>
</protein>
<feature type="domain" description="ABC transmembrane type-1" evidence="8">
    <location>
        <begin position="369"/>
        <end position="567"/>
    </location>
</feature>
<dbReference type="CDD" id="cd06261">
    <property type="entry name" value="TM_PBP2"/>
    <property type="match status" value="1"/>
</dbReference>
<dbReference type="InterPro" id="IPR035906">
    <property type="entry name" value="MetI-like_sf"/>
</dbReference>
<keyword evidence="3" id="KW-1003">Cell membrane</keyword>
<dbReference type="GO" id="GO:0055085">
    <property type="term" value="P:transmembrane transport"/>
    <property type="evidence" value="ECO:0007669"/>
    <property type="project" value="InterPro"/>
</dbReference>
<keyword evidence="4 7" id="KW-0812">Transmembrane</keyword>
<keyword evidence="6 7" id="KW-0472">Membrane</keyword>
<organism evidence="9 10">
    <name type="scientific">Herbinix hemicellulosilytica</name>
    <dbReference type="NCBI Taxonomy" id="1564487"/>
    <lineage>
        <taxon>Bacteria</taxon>
        <taxon>Bacillati</taxon>
        <taxon>Bacillota</taxon>
        <taxon>Clostridia</taxon>
        <taxon>Lachnospirales</taxon>
        <taxon>Lachnospiraceae</taxon>
        <taxon>Herbinix</taxon>
    </lineage>
</organism>
<feature type="transmembrane region" description="Helical" evidence="7">
    <location>
        <begin position="489"/>
        <end position="510"/>
    </location>
</feature>
<evidence type="ECO:0000256" key="5">
    <source>
        <dbReference type="ARBA" id="ARBA00022989"/>
    </source>
</evidence>
<evidence type="ECO:0000256" key="4">
    <source>
        <dbReference type="ARBA" id="ARBA00022692"/>
    </source>
</evidence>
<sequence length="580" mass="65284">MANKDKNRHISTSTALDDEQRVKVLSPGMLVAKRFFRNRLAVAGIIILISMFLFSFVGGLLTPYDETQVFKFYDIIEKDYAGAAVNTEFQYYEAEGETFPAVAKAQLILAINNGEDSFVSKDVNYSLINEGKDFYRIVQYQEVARIVTKKGISKLTPAEGETFTSEMESLYLKAVEEGQDTFEYDGTVYHILQNGSTTVIAKAKEISIVSKMMFSAYSQDTVIDYNFRYAAEKAMNTGESRFEVNGSEYEMDLDVEDNSAVFYLLKDGQKIEYALASNMSINAVDKDFLSIEFKAAVLNAIDNGDTSFVFPDKDGTEVEYRLVRKNNQYTIRKYTETELINVYESPSKKHLLGTDGNGMDILTRLMYGGRISLMIGFLVVIIELIIGVILGGVAGYFGGWVDNLIMRFVDIIYCIPSLPLYIIIGSVMDFLRIDPKIRIFILMIILGLLGWPSIARMVRGQILSLREQEFMTATEALGISVRRRIFKHLVPNVIPQLTVIATMDLGSIILTEATLSFFGLGVKFPYASWGNIINAVNNIYVMTNYWFVWIPAGLLILITVLGFNFVGDGLRDAFDPKMKR</sequence>
<feature type="transmembrane region" description="Helical" evidence="7">
    <location>
        <begin position="411"/>
        <end position="431"/>
    </location>
</feature>
<proteinExistence type="inferred from homology"/>
<evidence type="ECO:0000256" key="1">
    <source>
        <dbReference type="ARBA" id="ARBA00004651"/>
    </source>
</evidence>
<dbReference type="EMBL" id="CVTD020000023">
    <property type="protein sequence ID" value="CRZ35138.1"/>
    <property type="molecule type" value="Genomic_DNA"/>
</dbReference>
<feature type="transmembrane region" description="Helical" evidence="7">
    <location>
        <begin position="373"/>
        <end position="399"/>
    </location>
</feature>
<keyword evidence="10" id="KW-1185">Reference proteome</keyword>
<evidence type="ECO:0000313" key="9">
    <source>
        <dbReference type="EMBL" id="CRZ35138.1"/>
    </source>
</evidence>
<dbReference type="AlphaFoldDB" id="A0A0H5SXQ6"/>
<dbReference type="InterPro" id="IPR050366">
    <property type="entry name" value="BP-dependent_transpt_permease"/>
</dbReference>
<evidence type="ECO:0000256" key="2">
    <source>
        <dbReference type="ARBA" id="ARBA00022448"/>
    </source>
</evidence>
<dbReference type="PANTHER" id="PTHR43386">
    <property type="entry name" value="OLIGOPEPTIDE TRANSPORT SYSTEM PERMEASE PROTEIN APPC"/>
    <property type="match status" value="1"/>
</dbReference>
<evidence type="ECO:0000256" key="7">
    <source>
        <dbReference type="RuleBase" id="RU363032"/>
    </source>
</evidence>
<dbReference type="InterPro" id="IPR000515">
    <property type="entry name" value="MetI-like"/>
</dbReference>
<reference evidence="9 10" key="1">
    <citation type="submission" date="2015-06" db="EMBL/GenBank/DDBJ databases">
        <authorList>
            <person name="Wibberg Daniel"/>
        </authorList>
    </citation>
    <scope>NUCLEOTIDE SEQUENCE [LARGE SCALE GENOMIC DNA]</scope>
    <source>
        <strain evidence="9 10">T3/55T</strain>
    </source>
</reference>
<dbReference type="Proteomes" id="UP000236497">
    <property type="component" value="Unassembled WGS sequence"/>
</dbReference>
<dbReference type="PROSITE" id="PS50928">
    <property type="entry name" value="ABC_TM1"/>
    <property type="match status" value="1"/>
</dbReference>
<evidence type="ECO:0000313" key="10">
    <source>
        <dbReference type="Proteomes" id="UP000236497"/>
    </source>
</evidence>
<dbReference type="InterPro" id="IPR025966">
    <property type="entry name" value="OppC_N"/>
</dbReference>
<dbReference type="PANTHER" id="PTHR43386:SF1">
    <property type="entry name" value="D,D-DIPEPTIDE TRANSPORT SYSTEM PERMEASE PROTEIN DDPC-RELATED"/>
    <property type="match status" value="1"/>
</dbReference>
<dbReference type="Gene3D" id="1.10.3720.10">
    <property type="entry name" value="MetI-like"/>
    <property type="match status" value="1"/>
</dbReference>
<keyword evidence="2 7" id="KW-0813">Transport</keyword>
<dbReference type="Pfam" id="PF12911">
    <property type="entry name" value="OppC_N"/>
    <property type="match status" value="1"/>
</dbReference>
<evidence type="ECO:0000259" key="8">
    <source>
        <dbReference type="PROSITE" id="PS50928"/>
    </source>
</evidence>
<dbReference type="GO" id="GO:0005886">
    <property type="term" value="C:plasma membrane"/>
    <property type="evidence" value="ECO:0007669"/>
    <property type="project" value="UniProtKB-SubCell"/>
</dbReference>